<protein>
    <submittedName>
        <fullName evidence="2">Uncharacterized protein</fullName>
    </submittedName>
</protein>
<feature type="compositionally biased region" description="Polar residues" evidence="1">
    <location>
        <begin position="21"/>
        <end position="34"/>
    </location>
</feature>
<organism evidence="2 3">
    <name type="scientific">Eragrostis curvula</name>
    <name type="common">weeping love grass</name>
    <dbReference type="NCBI Taxonomy" id="38414"/>
    <lineage>
        <taxon>Eukaryota</taxon>
        <taxon>Viridiplantae</taxon>
        <taxon>Streptophyta</taxon>
        <taxon>Embryophyta</taxon>
        <taxon>Tracheophyta</taxon>
        <taxon>Spermatophyta</taxon>
        <taxon>Magnoliopsida</taxon>
        <taxon>Liliopsida</taxon>
        <taxon>Poales</taxon>
        <taxon>Poaceae</taxon>
        <taxon>PACMAD clade</taxon>
        <taxon>Chloridoideae</taxon>
        <taxon>Eragrostideae</taxon>
        <taxon>Eragrostidinae</taxon>
        <taxon>Eragrostis</taxon>
    </lineage>
</organism>
<evidence type="ECO:0000313" key="2">
    <source>
        <dbReference type="EMBL" id="TVU25174.1"/>
    </source>
</evidence>
<dbReference type="AlphaFoldDB" id="A0A5J9UP35"/>
<name>A0A5J9UP35_9POAL</name>
<dbReference type="Gramene" id="TVU25174">
    <property type="protein sequence ID" value="TVU25174"/>
    <property type="gene ID" value="EJB05_27659"/>
</dbReference>
<feature type="non-terminal residue" evidence="2">
    <location>
        <position position="262"/>
    </location>
</feature>
<feature type="region of interest" description="Disordered" evidence="1">
    <location>
        <begin position="240"/>
        <end position="262"/>
    </location>
</feature>
<keyword evidence="3" id="KW-1185">Reference proteome</keyword>
<feature type="compositionally biased region" description="Basic and acidic residues" evidence="1">
    <location>
        <begin position="10"/>
        <end position="20"/>
    </location>
</feature>
<proteinExistence type="predicted"/>
<evidence type="ECO:0000313" key="3">
    <source>
        <dbReference type="Proteomes" id="UP000324897"/>
    </source>
</evidence>
<gene>
    <name evidence="2" type="ORF">EJB05_27659</name>
</gene>
<comment type="caution">
    <text evidence="2">The sequence shown here is derived from an EMBL/GenBank/DDBJ whole genome shotgun (WGS) entry which is preliminary data.</text>
</comment>
<sequence>MDLSTNPRNDCFRSRGKESVDVQNTGNKTSSPNQGKSLVAPFSHLYHLRCLLCSLWAKVFSANQFEGGADISQISINLSNLTLDPVGSLNPQSILLFFKSCCCLGHGRLELQIATMAPNSISILLCVYDGRKKKIVPLTCGPCNSFDGKPKKYCSIKPFSLYVEKSTYSLVKLVDCIGEKVLWGSKQYVSLWRSLPDAYVEIRTDEHLLEWLDMHKESGVVHITAQINDISGPIEQISPTKRRCHPSVRNNPNPDPPCTPAL</sequence>
<dbReference type="EMBL" id="RWGY01000013">
    <property type="protein sequence ID" value="TVU25174.1"/>
    <property type="molecule type" value="Genomic_DNA"/>
</dbReference>
<accession>A0A5J9UP35</accession>
<reference evidence="2 3" key="1">
    <citation type="journal article" date="2019" name="Sci. Rep.">
        <title>A high-quality genome of Eragrostis curvula grass provides insights into Poaceae evolution and supports new strategies to enhance forage quality.</title>
        <authorList>
            <person name="Carballo J."/>
            <person name="Santos B.A.C.M."/>
            <person name="Zappacosta D."/>
            <person name="Garbus I."/>
            <person name="Selva J.P."/>
            <person name="Gallo C.A."/>
            <person name="Diaz A."/>
            <person name="Albertini E."/>
            <person name="Caccamo M."/>
            <person name="Echenique V."/>
        </authorList>
    </citation>
    <scope>NUCLEOTIDE SEQUENCE [LARGE SCALE GENOMIC DNA]</scope>
    <source>
        <strain evidence="3">cv. Victoria</strain>
        <tissue evidence="2">Leaf</tissue>
    </source>
</reference>
<dbReference type="Proteomes" id="UP000324897">
    <property type="component" value="Chromosome 2"/>
</dbReference>
<feature type="region of interest" description="Disordered" evidence="1">
    <location>
        <begin position="1"/>
        <end position="34"/>
    </location>
</feature>
<feature type="compositionally biased region" description="Pro residues" evidence="1">
    <location>
        <begin position="253"/>
        <end position="262"/>
    </location>
</feature>
<feature type="non-terminal residue" evidence="2">
    <location>
        <position position="1"/>
    </location>
</feature>
<evidence type="ECO:0000256" key="1">
    <source>
        <dbReference type="SAM" id="MobiDB-lite"/>
    </source>
</evidence>